<dbReference type="HOGENOM" id="CLU_032310_0_0_6"/>
<organism evidence="2 3">
    <name type="scientific">Hafnia alvei ATCC 51873</name>
    <dbReference type="NCBI Taxonomy" id="1002364"/>
    <lineage>
        <taxon>Bacteria</taxon>
        <taxon>Pseudomonadati</taxon>
        <taxon>Pseudomonadota</taxon>
        <taxon>Gammaproteobacteria</taxon>
        <taxon>Enterobacterales</taxon>
        <taxon>Hafniaceae</taxon>
        <taxon>Hafnia</taxon>
    </lineage>
</organism>
<protein>
    <recommendedName>
        <fullName evidence="4">SH3 domain protein</fullName>
    </recommendedName>
</protein>
<reference evidence="2 3" key="1">
    <citation type="submission" date="2011-08" db="EMBL/GenBank/DDBJ databases">
        <authorList>
            <person name="Weinstock G."/>
            <person name="Sodergren E."/>
            <person name="Clifton S."/>
            <person name="Fulton L."/>
            <person name="Fulton B."/>
            <person name="Courtney L."/>
            <person name="Fronick C."/>
            <person name="Harrison M."/>
            <person name="Strong C."/>
            <person name="Farmer C."/>
            <person name="Delahaunty K."/>
            <person name="Markovic C."/>
            <person name="Hall O."/>
            <person name="Minx P."/>
            <person name="Tomlinson C."/>
            <person name="Mitreva M."/>
            <person name="Hou S."/>
            <person name="Chen J."/>
            <person name="Wollam A."/>
            <person name="Pepin K.H."/>
            <person name="Johnson M."/>
            <person name="Bhonagiri V."/>
            <person name="Zhang X."/>
            <person name="Suruliraj S."/>
            <person name="Warren W."/>
            <person name="Chinwalla A."/>
            <person name="Mardis E.R."/>
            <person name="Wilson R.K."/>
        </authorList>
    </citation>
    <scope>NUCLEOTIDE SEQUENCE [LARGE SCALE GENOMIC DNA]</scope>
    <source>
        <strain evidence="2 3">ATCC 51873</strain>
    </source>
</reference>
<feature type="signal peptide" evidence="1">
    <location>
        <begin position="1"/>
        <end position="18"/>
    </location>
</feature>
<dbReference type="PATRIC" id="fig|1002364.3.peg.3594"/>
<keyword evidence="1" id="KW-0732">Signal</keyword>
<dbReference type="Proteomes" id="UP000005959">
    <property type="component" value="Unassembled WGS sequence"/>
</dbReference>
<evidence type="ECO:0000256" key="1">
    <source>
        <dbReference type="SAM" id="SignalP"/>
    </source>
</evidence>
<comment type="caution">
    <text evidence="2">The sequence shown here is derived from an EMBL/GenBank/DDBJ whole genome shotgun (WGS) entry which is preliminary data.</text>
</comment>
<evidence type="ECO:0000313" key="2">
    <source>
        <dbReference type="EMBL" id="EHM38862.1"/>
    </source>
</evidence>
<evidence type="ECO:0008006" key="4">
    <source>
        <dbReference type="Google" id="ProtNLM"/>
    </source>
</evidence>
<name>G9YBV3_HAFAL</name>
<dbReference type="AlphaFoldDB" id="G9YBV3"/>
<gene>
    <name evidence="2" type="ORF">HMPREF0454_03996</name>
</gene>
<evidence type="ECO:0000313" key="3">
    <source>
        <dbReference type="Proteomes" id="UP000005959"/>
    </source>
</evidence>
<feature type="chain" id="PRO_5003529039" description="SH3 domain protein" evidence="1">
    <location>
        <begin position="19"/>
        <end position="278"/>
    </location>
</feature>
<proteinExistence type="predicted"/>
<dbReference type="EMBL" id="AGCI01000099">
    <property type="protein sequence ID" value="EHM38862.1"/>
    <property type="molecule type" value="Genomic_DNA"/>
</dbReference>
<sequence>MILPLTLASMLTSYAANAEPLKINDSVSVDVKESPASHPLQLLVTLPSGKTQYLGAKDGQEVADETAVLSHIDADINGDGNTDIITSIPAGMVNNLSNVYLWDKNQYKEISPNSFGMCGGFSNMDMRDVLATGVFYSSCRGGPSWSTDAYKFTKNGKLYLYEDQEANYAIDSDFNILQFDYFDRTYDESGKVISKLASNMDGDFHYVIKVNKIQLFSMPNEKSPHKAYLIKGDKVDVLDAKLQEDFYWVKVKYNSSKGPLIKWVKAQDTEDGSAPNGS</sequence>
<accession>G9YBV3</accession>